<dbReference type="Gene3D" id="3.60.15.10">
    <property type="entry name" value="Ribonuclease Z/Hydroxyacylglutathione hydrolase-like"/>
    <property type="match status" value="1"/>
</dbReference>
<name>A0A9D1GQA6_9BACT</name>
<reference evidence="7" key="2">
    <citation type="journal article" date="2021" name="PeerJ">
        <title>Extensive microbial diversity within the chicken gut microbiome revealed by metagenomics and culture.</title>
        <authorList>
            <person name="Gilroy R."/>
            <person name="Ravi A."/>
            <person name="Getino M."/>
            <person name="Pursley I."/>
            <person name="Horton D.L."/>
            <person name="Alikhan N.F."/>
            <person name="Baker D."/>
            <person name="Gharbi K."/>
            <person name="Hall N."/>
            <person name="Watson M."/>
            <person name="Adriaenssens E.M."/>
            <person name="Foster-Nyarko E."/>
            <person name="Jarju S."/>
            <person name="Secka A."/>
            <person name="Antonio M."/>
            <person name="Oren A."/>
            <person name="Chaudhuri R.R."/>
            <person name="La Ragione R."/>
            <person name="Hildebrand F."/>
            <person name="Pallen M.J."/>
        </authorList>
    </citation>
    <scope>NUCLEOTIDE SEQUENCE</scope>
    <source>
        <strain evidence="7">ChiHecec2B26-709</strain>
    </source>
</reference>
<dbReference type="AlphaFoldDB" id="A0A9D1GQA6"/>
<comment type="caution">
    <text evidence="7">The sequence shown here is derived from an EMBL/GenBank/DDBJ whole genome shotgun (WGS) entry which is preliminary data.</text>
</comment>
<keyword evidence="2" id="KW-0479">Metal-binding</keyword>
<dbReference type="InterPro" id="IPR036866">
    <property type="entry name" value="RibonucZ/Hydroxyglut_hydro"/>
</dbReference>
<dbReference type="PANTHER" id="PTHR46233:SF3">
    <property type="entry name" value="HYDROXYACYLGLUTATHIONE HYDROLASE GLOC"/>
    <property type="match status" value="1"/>
</dbReference>
<protein>
    <submittedName>
        <fullName evidence="7">MBL fold metallo-hydrolase</fullName>
    </submittedName>
</protein>
<evidence type="ECO:0000256" key="2">
    <source>
        <dbReference type="ARBA" id="ARBA00022723"/>
    </source>
</evidence>
<organism evidence="7 8">
    <name type="scientific">Candidatus Cryptobacteroides merdipullorum</name>
    <dbReference type="NCBI Taxonomy" id="2840771"/>
    <lineage>
        <taxon>Bacteria</taxon>
        <taxon>Pseudomonadati</taxon>
        <taxon>Bacteroidota</taxon>
        <taxon>Bacteroidia</taxon>
        <taxon>Bacteroidales</taxon>
        <taxon>Candidatus Cryptobacteroides</taxon>
    </lineage>
</organism>
<accession>A0A9D1GQA6</accession>
<evidence type="ECO:0000313" key="8">
    <source>
        <dbReference type="Proteomes" id="UP000886881"/>
    </source>
</evidence>
<gene>
    <name evidence="7" type="ORF">IAC35_06640</name>
</gene>
<dbReference type="InterPro" id="IPR051453">
    <property type="entry name" value="MBL_Glyoxalase_II"/>
</dbReference>
<dbReference type="PANTHER" id="PTHR46233">
    <property type="entry name" value="HYDROXYACYLGLUTATHIONE HYDROLASE GLOC"/>
    <property type="match status" value="1"/>
</dbReference>
<reference evidence="7" key="1">
    <citation type="submission" date="2020-10" db="EMBL/GenBank/DDBJ databases">
        <authorList>
            <person name="Gilroy R."/>
        </authorList>
    </citation>
    <scope>NUCLEOTIDE SEQUENCE</scope>
    <source>
        <strain evidence="7">ChiHecec2B26-709</strain>
    </source>
</reference>
<dbReference type="EMBL" id="DVLC01000121">
    <property type="protein sequence ID" value="HIT47517.1"/>
    <property type="molecule type" value="Genomic_DNA"/>
</dbReference>
<comment type="cofactor">
    <cofactor evidence="1">
        <name>Zn(2+)</name>
        <dbReference type="ChEBI" id="CHEBI:29105"/>
    </cofactor>
</comment>
<dbReference type="SUPFAM" id="SSF56281">
    <property type="entry name" value="Metallo-hydrolase/oxidoreductase"/>
    <property type="match status" value="1"/>
</dbReference>
<proteinExistence type="predicted"/>
<dbReference type="SMART" id="SM00849">
    <property type="entry name" value="Lactamase_B"/>
    <property type="match status" value="1"/>
</dbReference>
<feature type="domain" description="Metallo-beta-lactamase" evidence="6">
    <location>
        <begin position="12"/>
        <end position="194"/>
    </location>
</feature>
<sequence length="233" mass="26094">MELHSFTYNLFQEQTYIVTGDGGRCAVVDPGFSDDIEKADFFGRLESERLVPEAVLLTHGHFDHIFGVAELQSRYGIPVYMNEADRKVMDDPDACLGRLWPRLPDRSFRITPVRDGDVVETAGLKFEVVATPGHTPGGICWLLRNEKSMFTGDTLFAGAIGRTDLKYGEYDDEIRSIMEKLMLLDGDIRIYPGHGPASTIADERTGNPFLEPFNEAEEDSDTDRPPIIIHPEA</sequence>
<evidence type="ECO:0000256" key="5">
    <source>
        <dbReference type="SAM" id="MobiDB-lite"/>
    </source>
</evidence>
<keyword evidence="4" id="KW-0862">Zinc</keyword>
<evidence type="ECO:0000313" key="7">
    <source>
        <dbReference type="EMBL" id="HIT47517.1"/>
    </source>
</evidence>
<dbReference type="Proteomes" id="UP000886881">
    <property type="component" value="Unassembled WGS sequence"/>
</dbReference>
<feature type="region of interest" description="Disordered" evidence="5">
    <location>
        <begin position="196"/>
        <end position="233"/>
    </location>
</feature>
<evidence type="ECO:0000256" key="3">
    <source>
        <dbReference type="ARBA" id="ARBA00022801"/>
    </source>
</evidence>
<dbReference type="Pfam" id="PF00753">
    <property type="entry name" value="Lactamase_B"/>
    <property type="match status" value="1"/>
</dbReference>
<dbReference type="InterPro" id="IPR001279">
    <property type="entry name" value="Metallo-B-lactamas"/>
</dbReference>
<evidence type="ECO:0000256" key="1">
    <source>
        <dbReference type="ARBA" id="ARBA00001947"/>
    </source>
</evidence>
<dbReference type="CDD" id="cd06262">
    <property type="entry name" value="metallo-hydrolase-like_MBL-fold"/>
    <property type="match status" value="1"/>
</dbReference>
<evidence type="ECO:0000259" key="6">
    <source>
        <dbReference type="SMART" id="SM00849"/>
    </source>
</evidence>
<dbReference type="GO" id="GO:0016787">
    <property type="term" value="F:hydrolase activity"/>
    <property type="evidence" value="ECO:0007669"/>
    <property type="project" value="UniProtKB-KW"/>
</dbReference>
<keyword evidence="3" id="KW-0378">Hydrolase</keyword>
<evidence type="ECO:0000256" key="4">
    <source>
        <dbReference type="ARBA" id="ARBA00022833"/>
    </source>
</evidence>
<dbReference type="GO" id="GO:0046872">
    <property type="term" value="F:metal ion binding"/>
    <property type="evidence" value="ECO:0007669"/>
    <property type="project" value="UniProtKB-KW"/>
</dbReference>